<dbReference type="STRING" id="383372.Rcas_0984"/>
<proteinExistence type="predicted"/>
<feature type="domain" description="ChsH2 C-terminal OB-fold" evidence="1">
    <location>
        <begin position="48"/>
        <end position="109"/>
    </location>
</feature>
<keyword evidence="3" id="KW-1185">Reference proteome</keyword>
<dbReference type="PANTHER" id="PTHR34075:SF5">
    <property type="entry name" value="BLR3430 PROTEIN"/>
    <property type="match status" value="1"/>
</dbReference>
<evidence type="ECO:0000313" key="3">
    <source>
        <dbReference type="Proteomes" id="UP000000263"/>
    </source>
</evidence>
<dbReference type="PANTHER" id="PTHR34075">
    <property type="entry name" value="BLR3430 PROTEIN"/>
    <property type="match status" value="1"/>
</dbReference>
<dbReference type="OrthoDB" id="7595207at2"/>
<name>A7NHZ9_ROSCS</name>
<accession>A7NHZ9</accession>
<organism evidence="2 3">
    <name type="scientific">Roseiflexus castenholzii (strain DSM 13941 / HLO8)</name>
    <dbReference type="NCBI Taxonomy" id="383372"/>
    <lineage>
        <taxon>Bacteria</taxon>
        <taxon>Bacillati</taxon>
        <taxon>Chloroflexota</taxon>
        <taxon>Chloroflexia</taxon>
        <taxon>Chloroflexales</taxon>
        <taxon>Roseiflexineae</taxon>
        <taxon>Roseiflexaceae</taxon>
        <taxon>Roseiflexus</taxon>
    </lineage>
</organism>
<dbReference type="Pfam" id="PF01796">
    <property type="entry name" value="OB_ChsH2_C"/>
    <property type="match status" value="1"/>
</dbReference>
<sequence length="132" mass="15287">MDLAKHWRLRHARYRLEGQRNRLTGEVRFPPAPPRPGEAEDTWEPYLLSGRGRVYSFSVVRQPPEGFEDRTPYLVALVRLEEGPMVTAQLTDCDLDQAAIDMPVEMVTRRLRDLGPTGLIVYGYKFRPIMQM</sequence>
<evidence type="ECO:0000259" key="1">
    <source>
        <dbReference type="Pfam" id="PF01796"/>
    </source>
</evidence>
<gene>
    <name evidence="2" type="ordered locus">Rcas_0984</name>
</gene>
<dbReference type="InterPro" id="IPR002878">
    <property type="entry name" value="ChsH2_C"/>
</dbReference>
<dbReference type="HOGENOM" id="CLU_119412_2_2_0"/>
<evidence type="ECO:0000313" key="2">
    <source>
        <dbReference type="EMBL" id="ABU57096.1"/>
    </source>
</evidence>
<dbReference type="InterPro" id="IPR012340">
    <property type="entry name" value="NA-bd_OB-fold"/>
</dbReference>
<dbReference type="EMBL" id="CP000804">
    <property type="protein sequence ID" value="ABU57096.1"/>
    <property type="molecule type" value="Genomic_DNA"/>
</dbReference>
<dbReference type="KEGG" id="rca:Rcas_0984"/>
<dbReference type="AlphaFoldDB" id="A7NHZ9"/>
<dbReference type="Proteomes" id="UP000000263">
    <property type="component" value="Chromosome"/>
</dbReference>
<dbReference type="SUPFAM" id="SSF50249">
    <property type="entry name" value="Nucleic acid-binding proteins"/>
    <property type="match status" value="1"/>
</dbReference>
<dbReference type="eggNOG" id="COG1545">
    <property type="taxonomic scope" value="Bacteria"/>
</dbReference>
<dbReference type="InterPro" id="IPR052513">
    <property type="entry name" value="Thioester_dehydratase-like"/>
</dbReference>
<reference evidence="2 3" key="1">
    <citation type="submission" date="2007-08" db="EMBL/GenBank/DDBJ databases">
        <title>Complete sequence of Roseiflexus castenholzii DSM 13941.</title>
        <authorList>
            <consortium name="US DOE Joint Genome Institute"/>
            <person name="Copeland A."/>
            <person name="Lucas S."/>
            <person name="Lapidus A."/>
            <person name="Barry K."/>
            <person name="Glavina del Rio T."/>
            <person name="Dalin E."/>
            <person name="Tice H."/>
            <person name="Pitluck S."/>
            <person name="Thompson L.S."/>
            <person name="Brettin T."/>
            <person name="Bruce D."/>
            <person name="Detter J.C."/>
            <person name="Han C."/>
            <person name="Tapia R."/>
            <person name="Schmutz J."/>
            <person name="Larimer F."/>
            <person name="Land M."/>
            <person name="Hauser L."/>
            <person name="Kyrpides N."/>
            <person name="Mikhailova N."/>
            <person name="Bryant D.A."/>
            <person name="Hanada S."/>
            <person name="Tsukatani Y."/>
            <person name="Richardson P."/>
        </authorList>
    </citation>
    <scope>NUCLEOTIDE SEQUENCE [LARGE SCALE GENOMIC DNA]</scope>
    <source>
        <strain evidence="3">DSM 13941 / HLO8</strain>
    </source>
</reference>
<protein>
    <recommendedName>
        <fullName evidence="1">ChsH2 C-terminal OB-fold domain-containing protein</fullName>
    </recommendedName>
</protein>
<dbReference type="RefSeq" id="WP_012119526.1">
    <property type="nucleotide sequence ID" value="NC_009767.1"/>
</dbReference>